<dbReference type="InterPro" id="IPR056751">
    <property type="entry name" value="PAS_13"/>
</dbReference>
<feature type="compositionally biased region" description="Low complexity" evidence="8">
    <location>
        <begin position="545"/>
        <end position="559"/>
    </location>
</feature>
<evidence type="ECO:0000256" key="7">
    <source>
        <dbReference type="ARBA" id="ARBA00023242"/>
    </source>
</evidence>
<dbReference type="AlphaFoldDB" id="A0AA39UD82"/>
<keyword evidence="11" id="KW-1185">Reference proteome</keyword>
<evidence type="ECO:0000259" key="9">
    <source>
        <dbReference type="Pfam" id="PF24990"/>
    </source>
</evidence>
<dbReference type="GO" id="GO:0009267">
    <property type="term" value="P:cellular response to starvation"/>
    <property type="evidence" value="ECO:0007669"/>
    <property type="project" value="TreeGrafter"/>
</dbReference>
<dbReference type="PANTHER" id="PTHR47659">
    <property type="entry name" value="ZN(II)2CYS6 TRANSCRIPTION FACTOR (EUROFUNG)-RELATED"/>
    <property type="match status" value="1"/>
</dbReference>
<dbReference type="PANTHER" id="PTHR47659:SF1">
    <property type="entry name" value="TRANSCRIPTION ACTIVATOR OF GLUCONEOGENESIS ERT1"/>
    <property type="match status" value="1"/>
</dbReference>
<keyword evidence="5" id="KW-0238">DNA-binding</keyword>
<evidence type="ECO:0000313" key="11">
    <source>
        <dbReference type="Proteomes" id="UP001166286"/>
    </source>
</evidence>
<dbReference type="GO" id="GO:0005634">
    <property type="term" value="C:nucleus"/>
    <property type="evidence" value="ECO:0007669"/>
    <property type="project" value="UniProtKB-SubCell"/>
</dbReference>
<evidence type="ECO:0000256" key="5">
    <source>
        <dbReference type="ARBA" id="ARBA00023125"/>
    </source>
</evidence>
<feature type="compositionally biased region" description="Basic and acidic residues" evidence="8">
    <location>
        <begin position="27"/>
        <end position="54"/>
    </location>
</feature>
<dbReference type="Pfam" id="PF24990">
    <property type="entry name" value="PAS_13"/>
    <property type="match status" value="1"/>
</dbReference>
<evidence type="ECO:0000256" key="3">
    <source>
        <dbReference type="ARBA" id="ARBA00022833"/>
    </source>
</evidence>
<keyword evidence="7" id="KW-0539">Nucleus</keyword>
<dbReference type="GO" id="GO:0003700">
    <property type="term" value="F:DNA-binding transcription factor activity"/>
    <property type="evidence" value="ECO:0007669"/>
    <property type="project" value="TreeGrafter"/>
</dbReference>
<comment type="subcellular location">
    <subcellularLocation>
        <location evidence="1">Nucleus</location>
    </subcellularLocation>
</comment>
<dbReference type="Proteomes" id="UP001166286">
    <property type="component" value="Unassembled WGS sequence"/>
</dbReference>
<evidence type="ECO:0000256" key="8">
    <source>
        <dbReference type="SAM" id="MobiDB-lite"/>
    </source>
</evidence>
<organism evidence="10 11">
    <name type="scientific">Cladonia borealis</name>
    <dbReference type="NCBI Taxonomy" id="184061"/>
    <lineage>
        <taxon>Eukaryota</taxon>
        <taxon>Fungi</taxon>
        <taxon>Dikarya</taxon>
        <taxon>Ascomycota</taxon>
        <taxon>Pezizomycotina</taxon>
        <taxon>Lecanoromycetes</taxon>
        <taxon>OSLEUM clade</taxon>
        <taxon>Lecanoromycetidae</taxon>
        <taxon>Lecanorales</taxon>
        <taxon>Lecanorineae</taxon>
        <taxon>Cladoniaceae</taxon>
        <taxon>Cladonia</taxon>
    </lineage>
</organism>
<dbReference type="InterPro" id="IPR050335">
    <property type="entry name" value="ERT1_acuK_gluconeogen_tf"/>
</dbReference>
<feature type="region of interest" description="Disordered" evidence="8">
    <location>
        <begin position="1"/>
        <end position="63"/>
    </location>
</feature>
<reference evidence="10" key="1">
    <citation type="submission" date="2023-03" db="EMBL/GenBank/DDBJ databases">
        <title>Complete genome of Cladonia borealis.</title>
        <authorList>
            <person name="Park H."/>
        </authorList>
    </citation>
    <scope>NUCLEOTIDE SEQUENCE</scope>
    <source>
        <strain evidence="10">ANT050790</strain>
    </source>
</reference>
<evidence type="ECO:0000313" key="10">
    <source>
        <dbReference type="EMBL" id="KAK0515246.1"/>
    </source>
</evidence>
<feature type="domain" description="ERT1/acuK family PAS" evidence="9">
    <location>
        <begin position="499"/>
        <end position="675"/>
    </location>
</feature>
<keyword evidence="4" id="KW-0805">Transcription regulation</keyword>
<name>A0AA39UD82_9LECA</name>
<evidence type="ECO:0000256" key="4">
    <source>
        <dbReference type="ARBA" id="ARBA00023015"/>
    </source>
</evidence>
<feature type="region of interest" description="Disordered" evidence="8">
    <location>
        <begin position="539"/>
        <end position="574"/>
    </location>
</feature>
<comment type="caution">
    <text evidence="10">The sequence shown here is derived from an EMBL/GenBank/DDBJ whole genome shotgun (WGS) entry which is preliminary data.</text>
</comment>
<evidence type="ECO:0000256" key="2">
    <source>
        <dbReference type="ARBA" id="ARBA00022723"/>
    </source>
</evidence>
<keyword evidence="2" id="KW-0479">Metal-binding</keyword>
<evidence type="ECO:0000256" key="6">
    <source>
        <dbReference type="ARBA" id="ARBA00023163"/>
    </source>
</evidence>
<dbReference type="GO" id="GO:0046872">
    <property type="term" value="F:metal ion binding"/>
    <property type="evidence" value="ECO:0007669"/>
    <property type="project" value="UniProtKB-KW"/>
</dbReference>
<keyword evidence="3" id="KW-0862">Zinc</keyword>
<feature type="compositionally biased region" description="Polar residues" evidence="8">
    <location>
        <begin position="383"/>
        <end position="418"/>
    </location>
</feature>
<gene>
    <name evidence="10" type="ORF">JMJ35_002625</name>
</gene>
<keyword evidence="6" id="KW-0804">Transcription</keyword>
<evidence type="ECO:0000256" key="1">
    <source>
        <dbReference type="ARBA" id="ARBA00004123"/>
    </source>
</evidence>
<proteinExistence type="predicted"/>
<dbReference type="EMBL" id="JAFEKC020000004">
    <property type="protein sequence ID" value="KAK0515246.1"/>
    <property type="molecule type" value="Genomic_DNA"/>
</dbReference>
<feature type="compositionally biased region" description="Polar residues" evidence="8">
    <location>
        <begin position="356"/>
        <end position="373"/>
    </location>
</feature>
<accession>A0AA39UD82</accession>
<feature type="region of interest" description="Disordered" evidence="8">
    <location>
        <begin position="338"/>
        <end position="418"/>
    </location>
</feature>
<dbReference type="GO" id="GO:0000977">
    <property type="term" value="F:RNA polymerase II transcription regulatory region sequence-specific DNA binding"/>
    <property type="evidence" value="ECO:0007669"/>
    <property type="project" value="TreeGrafter"/>
</dbReference>
<sequence>MASQADEDVPSRSHSESSDDSDSQDSEDMRKDTSGPRKSSDGKAKKPVNKDPNRVKRKKARRACENCQRAHLTCSDQRPCERCGDKKVCKDGKRKKAKYLDGTTDEDLIPVQEKEQEAQRAALNRVGQRFSGGAFAFPGAGHSGMYPGQQTTPSNFPMYPASGTQNQMTSPPFGNPLLPMTQQVTLAPYQQSLSSMPGFSGPLQPNPQMAPDLIQNAFSDGVWPPDFEMDNSDFANHYGRAEYHVLGHMSSRIGAGDSDPNESVAGFEPADGSNYAPGVMSTSYVSSPTASQQFQYSQPDTMQQEAIAYNLGGQGQEPFVKQEDVPGIGLAAASTTYVPSPASGHSPQGMRAGFEGNSTAKDMHTNISTSHQAQGLREPPQPLQQNATSDISPSAALPTQQTSSKPQTSFSRRSRNPSTIYNTVTEPYSYTRAFHDLMALIRKRFSQKRTAHIAKALASIRPSFISSLTKLDDDDRVFMEKCLQRTLLEYEDHLSLTGTPTILCRRTGEIVAINEGFSILTGWRKSVLLGKDPNFNVNKGGDAASSSVTGTSTSRGTNTPRIPDTTTLDDPRPKPVSIVELLDDESACDFFDDYAHLAFGDSRGSVRTPCKLLKYKTSKDAASSLDNEVGSRLKRQANGKVIGGSDGDKVECMLCWSVKRDVFDIPMLFVMNFLPCI</sequence>
<protein>
    <recommendedName>
        <fullName evidence="9">ERT1/acuK family PAS domain-containing protein</fullName>
    </recommendedName>
</protein>